<dbReference type="PANTHER" id="PTHR11034">
    <property type="entry name" value="N-MYC DOWNSTREAM REGULATED"/>
    <property type="match status" value="1"/>
</dbReference>
<comment type="caution">
    <text evidence="2">The sequence shown here is derived from an EMBL/GenBank/DDBJ whole genome shotgun (WGS) entry which is preliminary data.</text>
</comment>
<dbReference type="EMBL" id="CAJHUC010001623">
    <property type="protein sequence ID" value="CAD7701741.1"/>
    <property type="molecule type" value="Genomic_DNA"/>
</dbReference>
<dbReference type="InterPro" id="IPR029058">
    <property type="entry name" value="AB_hydrolase_fold"/>
</dbReference>
<keyword evidence="3" id="KW-1185">Reference proteome</keyword>
<proteinExistence type="inferred from homology"/>
<dbReference type="Gene3D" id="3.40.50.1820">
    <property type="entry name" value="alpha/beta hydrolase"/>
    <property type="match status" value="1"/>
</dbReference>
<accession>A0A8S1J7N1</accession>
<reference evidence="2" key="1">
    <citation type="submission" date="2020-12" db="EMBL/GenBank/DDBJ databases">
        <authorList>
            <person name="Iha C."/>
        </authorList>
    </citation>
    <scope>NUCLEOTIDE SEQUENCE</scope>
</reference>
<comment type="similarity">
    <text evidence="1">Belongs to the NDRG family.</text>
</comment>
<dbReference type="OrthoDB" id="741027at2759"/>
<dbReference type="Proteomes" id="UP000708148">
    <property type="component" value="Unassembled WGS sequence"/>
</dbReference>
<evidence type="ECO:0000313" key="2">
    <source>
        <dbReference type="EMBL" id="CAD7701741.1"/>
    </source>
</evidence>
<gene>
    <name evidence="2" type="ORF">OSTQU699_LOCUS7098</name>
</gene>
<dbReference type="InterPro" id="IPR004142">
    <property type="entry name" value="NDRG"/>
</dbReference>
<dbReference type="SUPFAM" id="SSF53474">
    <property type="entry name" value="alpha/beta-Hydrolases"/>
    <property type="match status" value="1"/>
</dbReference>
<evidence type="ECO:0000313" key="3">
    <source>
        <dbReference type="Proteomes" id="UP000708148"/>
    </source>
</evidence>
<organism evidence="2 3">
    <name type="scientific">Ostreobium quekettii</name>
    <dbReference type="NCBI Taxonomy" id="121088"/>
    <lineage>
        <taxon>Eukaryota</taxon>
        <taxon>Viridiplantae</taxon>
        <taxon>Chlorophyta</taxon>
        <taxon>core chlorophytes</taxon>
        <taxon>Ulvophyceae</taxon>
        <taxon>TCBD clade</taxon>
        <taxon>Bryopsidales</taxon>
        <taxon>Ostreobineae</taxon>
        <taxon>Ostreobiaceae</taxon>
        <taxon>Ostreobium</taxon>
    </lineage>
</organism>
<dbReference type="AlphaFoldDB" id="A0A8S1J7N1"/>
<name>A0A8S1J7N1_9CHLO</name>
<evidence type="ECO:0000256" key="1">
    <source>
        <dbReference type="ARBA" id="ARBA00005598"/>
    </source>
</evidence>
<sequence>MGEYTRIPTRTGDLQPMEAMGKEKMLELDLGGVTRLEGSTVQVYTKYGPISVTVMGDRKASPCVTFHDVGLNHQSCFQGLLVCSASRPLLVKNFCFYHIDAPGCEDGATNVHPDALPLTVHKLMDQVDAVVEHFDLNEILGMGVGAGGYILAMYAAQHPKKMAGLILVSPPCLRPGWWEWTFGSYAVSKLNVVGMVDSVKEHLLARLIHSRGQERNLALSLKHGMASLSSQGVSQYLSAILKRPDLSEDVQNLKCRTLVLCGEESTYSRDCLHINTIIDHTHAAWVEIPECGILATEEKPNELLSPITLFLTALQQTGYGFGWDLT</sequence>
<protein>
    <submittedName>
        <fullName evidence="2">Uncharacterized protein</fullName>
    </submittedName>
</protein>
<dbReference type="Pfam" id="PF03096">
    <property type="entry name" value="Ndr"/>
    <property type="match status" value="1"/>
</dbReference>